<dbReference type="InterPro" id="IPR050902">
    <property type="entry name" value="ABC_Transporter_SBP"/>
</dbReference>
<evidence type="ECO:0000313" key="3">
    <source>
        <dbReference type="EMBL" id="MYM56230.1"/>
    </source>
</evidence>
<dbReference type="CDD" id="cd01149">
    <property type="entry name" value="HutB"/>
    <property type="match status" value="1"/>
</dbReference>
<accession>A0A6L8LNR8</accession>
<feature type="signal peptide" evidence="1">
    <location>
        <begin position="1"/>
        <end position="20"/>
    </location>
</feature>
<proteinExistence type="predicted"/>
<feature type="chain" id="PRO_5026697667" evidence="1">
    <location>
        <begin position="21"/>
        <end position="285"/>
    </location>
</feature>
<evidence type="ECO:0000259" key="2">
    <source>
        <dbReference type="PROSITE" id="PS50983"/>
    </source>
</evidence>
<gene>
    <name evidence="3" type="ORF">GR167_13010</name>
</gene>
<protein>
    <submittedName>
        <fullName evidence="3">ABC transporter substrate-binding protein</fullName>
    </submittedName>
</protein>
<dbReference type="RefSeq" id="WP_160974072.1">
    <property type="nucleotide sequence ID" value="NZ_WWEN01000005.1"/>
</dbReference>
<dbReference type="SUPFAM" id="SSF53807">
    <property type="entry name" value="Helical backbone' metal receptor"/>
    <property type="match status" value="1"/>
</dbReference>
<dbReference type="EMBL" id="WWEN01000005">
    <property type="protein sequence ID" value="MYM56230.1"/>
    <property type="molecule type" value="Genomic_DNA"/>
</dbReference>
<dbReference type="InterPro" id="IPR002491">
    <property type="entry name" value="ABC_transptr_periplasmic_BD"/>
</dbReference>
<dbReference type="Proteomes" id="UP000479043">
    <property type="component" value="Unassembled WGS sequence"/>
</dbReference>
<name>A0A6L8LNR8_9RHOB</name>
<sequence>MIRRLFIALCAVLLPFGAAAESYPAARRIVSVGGAVTETVYLLGQQHRLIARDTTSVFPPEAQALPDVGYMRRLSAEGVLSVDPDLIIARDTSGPVEVIDLLREASIPVVFTHDSFSAEAVVDNIRVVGRALGTPERAEELARGIEADLAALQRDIGQLSERKRVMFVLSAENGKLNVAGDDTGADGMIRLAGAVNVMAGQYSGYKTVTDEAIIKSAPEVVIMMTGRGEHDGRKDEILSLPAVALTPAAQDGGFVLLDGSALGFGPRTAEAARDLHARIYGQSEH</sequence>
<comment type="caution">
    <text evidence="3">The sequence shown here is derived from an EMBL/GenBank/DDBJ whole genome shotgun (WGS) entry which is preliminary data.</text>
</comment>
<feature type="domain" description="Fe/B12 periplasmic-binding" evidence="2">
    <location>
        <begin position="28"/>
        <end position="283"/>
    </location>
</feature>
<reference evidence="3 4" key="1">
    <citation type="submission" date="2020-01" db="EMBL/GenBank/DDBJ databases">
        <authorList>
            <person name="Chen S."/>
        </authorList>
    </citation>
    <scope>NUCLEOTIDE SEQUENCE [LARGE SCALE GENOMIC DNA]</scope>
    <source>
        <strain evidence="3 4">GS-10</strain>
    </source>
</reference>
<dbReference type="PANTHER" id="PTHR30535">
    <property type="entry name" value="VITAMIN B12-BINDING PROTEIN"/>
    <property type="match status" value="1"/>
</dbReference>
<dbReference type="AlphaFoldDB" id="A0A6L8LNR8"/>
<dbReference type="Pfam" id="PF01497">
    <property type="entry name" value="Peripla_BP_2"/>
    <property type="match status" value="1"/>
</dbReference>
<dbReference type="PROSITE" id="PS50983">
    <property type="entry name" value="FE_B12_PBP"/>
    <property type="match status" value="1"/>
</dbReference>
<dbReference type="PANTHER" id="PTHR30535:SF4">
    <property type="entry name" value="HEMIN-BINDING PERIPLASMIC PROTEIN HMUT"/>
    <property type="match status" value="1"/>
</dbReference>
<keyword evidence="1" id="KW-0732">Signal</keyword>
<evidence type="ECO:0000313" key="4">
    <source>
        <dbReference type="Proteomes" id="UP000479043"/>
    </source>
</evidence>
<evidence type="ECO:0000256" key="1">
    <source>
        <dbReference type="SAM" id="SignalP"/>
    </source>
</evidence>
<dbReference type="Gene3D" id="3.40.50.1980">
    <property type="entry name" value="Nitrogenase molybdenum iron protein domain"/>
    <property type="match status" value="2"/>
</dbReference>
<organism evidence="3 4">
    <name type="scientific">Thalassovita mangrovi</name>
    <dbReference type="NCBI Taxonomy" id="2692236"/>
    <lineage>
        <taxon>Bacteria</taxon>
        <taxon>Pseudomonadati</taxon>
        <taxon>Pseudomonadota</taxon>
        <taxon>Alphaproteobacteria</taxon>
        <taxon>Rhodobacterales</taxon>
        <taxon>Roseobacteraceae</taxon>
        <taxon>Thalassovita</taxon>
    </lineage>
</organism>
<keyword evidence="4" id="KW-1185">Reference proteome</keyword>